<dbReference type="Proteomes" id="UP000278807">
    <property type="component" value="Unassembled WGS sequence"/>
</dbReference>
<reference evidence="1 2" key="2">
    <citation type="submission" date="2018-11" db="EMBL/GenBank/DDBJ databases">
        <authorList>
            <consortium name="Pathogen Informatics"/>
        </authorList>
    </citation>
    <scope>NUCLEOTIDE SEQUENCE [LARGE SCALE GENOMIC DNA]</scope>
</reference>
<evidence type="ECO:0000313" key="3">
    <source>
        <dbReference type="WBParaSite" id="HNAJ_0000547501-mRNA-1"/>
    </source>
</evidence>
<dbReference type="WBParaSite" id="HNAJ_0000547501-mRNA-1">
    <property type="protein sequence ID" value="HNAJ_0000547501-mRNA-1"/>
    <property type="gene ID" value="HNAJ_0000547501"/>
</dbReference>
<name>A0A0R3TEI6_RODNA</name>
<proteinExistence type="predicted"/>
<evidence type="ECO:0000313" key="1">
    <source>
        <dbReference type="EMBL" id="VDO01333.1"/>
    </source>
</evidence>
<keyword evidence="2" id="KW-1185">Reference proteome</keyword>
<gene>
    <name evidence="1" type="ORF">HNAJ_LOCUS5473</name>
</gene>
<evidence type="ECO:0000313" key="2">
    <source>
        <dbReference type="Proteomes" id="UP000278807"/>
    </source>
</evidence>
<organism evidence="3">
    <name type="scientific">Rodentolepis nana</name>
    <name type="common">Dwarf tapeworm</name>
    <name type="synonym">Hymenolepis nana</name>
    <dbReference type="NCBI Taxonomy" id="102285"/>
    <lineage>
        <taxon>Eukaryota</taxon>
        <taxon>Metazoa</taxon>
        <taxon>Spiralia</taxon>
        <taxon>Lophotrochozoa</taxon>
        <taxon>Platyhelminthes</taxon>
        <taxon>Cestoda</taxon>
        <taxon>Eucestoda</taxon>
        <taxon>Cyclophyllidea</taxon>
        <taxon>Hymenolepididae</taxon>
        <taxon>Rodentolepis</taxon>
    </lineage>
</organism>
<accession>A0A0R3TEI6</accession>
<protein>
    <submittedName>
        <fullName evidence="3">Secreted protein</fullName>
    </submittedName>
</protein>
<reference evidence="3" key="1">
    <citation type="submission" date="2017-02" db="UniProtKB">
        <authorList>
            <consortium name="WormBaseParasite"/>
        </authorList>
    </citation>
    <scope>IDENTIFICATION</scope>
</reference>
<sequence length="64" mass="6876">MRSVFSSSLTLLNVYISKSSFRLSASLRSTISCLKAAYEALVGTSSIKCSAVFSKVTTRSSSRC</sequence>
<dbReference type="AlphaFoldDB" id="A0A0R3TEI6"/>
<dbReference type="EMBL" id="UZAE01004719">
    <property type="protein sequence ID" value="VDO01333.1"/>
    <property type="molecule type" value="Genomic_DNA"/>
</dbReference>